<feature type="region of interest" description="Disordered" evidence="1">
    <location>
        <begin position="148"/>
        <end position="168"/>
    </location>
</feature>
<reference evidence="3" key="1">
    <citation type="submission" date="2015-12" db="EMBL/GenBank/DDBJ databases">
        <title>Update maize B73 reference genome by single molecule sequencing technologies.</title>
        <authorList>
            <consortium name="Maize Genome Sequencing Project"/>
            <person name="Ware D."/>
        </authorList>
    </citation>
    <scope>NUCLEOTIDE SEQUENCE [LARGE SCALE GENOMIC DNA]</scope>
    <source>
        <strain evidence="3">cv. B73</strain>
    </source>
</reference>
<protein>
    <submittedName>
        <fullName evidence="2">Uncharacterized protein</fullName>
    </submittedName>
</protein>
<organism evidence="2 3">
    <name type="scientific">Zea mays</name>
    <name type="common">Maize</name>
    <dbReference type="NCBI Taxonomy" id="4577"/>
    <lineage>
        <taxon>Eukaryota</taxon>
        <taxon>Viridiplantae</taxon>
        <taxon>Streptophyta</taxon>
        <taxon>Embryophyta</taxon>
        <taxon>Tracheophyta</taxon>
        <taxon>Spermatophyta</taxon>
        <taxon>Magnoliopsida</taxon>
        <taxon>Liliopsida</taxon>
        <taxon>Poales</taxon>
        <taxon>Poaceae</taxon>
        <taxon>PACMAD clade</taxon>
        <taxon>Panicoideae</taxon>
        <taxon>Andropogonodae</taxon>
        <taxon>Andropogoneae</taxon>
        <taxon>Tripsacinae</taxon>
        <taxon>Zea</taxon>
    </lineage>
</organism>
<proteinExistence type="evidence at protein level"/>
<feature type="compositionally biased region" description="Basic residues" evidence="1">
    <location>
        <begin position="202"/>
        <end position="212"/>
    </location>
</feature>
<keyword evidence="3" id="KW-1185">Reference proteome</keyword>
<evidence type="ECO:0007829" key="4">
    <source>
        <dbReference type="PeptideAtlas" id="A0A804ME35"/>
    </source>
</evidence>
<evidence type="ECO:0000313" key="3">
    <source>
        <dbReference type="Proteomes" id="UP000007305"/>
    </source>
</evidence>
<feature type="region of interest" description="Disordered" evidence="1">
    <location>
        <begin position="41"/>
        <end position="84"/>
    </location>
</feature>
<keyword evidence="4" id="KW-1267">Proteomics identification</keyword>
<reference evidence="2" key="3">
    <citation type="submission" date="2021-05" db="UniProtKB">
        <authorList>
            <consortium name="EnsemblPlants"/>
        </authorList>
    </citation>
    <scope>IDENTIFICATION</scope>
    <source>
        <strain evidence="2">cv. B73</strain>
    </source>
</reference>
<dbReference type="EnsemblPlants" id="Zm00001eb078580_T001">
    <property type="protein sequence ID" value="Zm00001eb078580_P001"/>
    <property type="gene ID" value="Zm00001eb078580"/>
</dbReference>
<evidence type="ECO:0000256" key="1">
    <source>
        <dbReference type="SAM" id="MobiDB-lite"/>
    </source>
</evidence>
<accession>A0A804ME35</accession>
<dbReference type="PANTHER" id="PTHR36772:SF1">
    <property type="entry name" value="SERINE_THREONINE-KINASE"/>
    <property type="match status" value="1"/>
</dbReference>
<gene>
    <name evidence="2" type="primary">LOC100383929</name>
</gene>
<reference evidence="2" key="2">
    <citation type="submission" date="2019-07" db="EMBL/GenBank/DDBJ databases">
        <authorList>
            <person name="Seetharam A."/>
            <person name="Woodhouse M."/>
            <person name="Cannon E."/>
        </authorList>
    </citation>
    <scope>NUCLEOTIDE SEQUENCE [LARGE SCALE GENOMIC DNA]</scope>
    <source>
        <strain evidence="2">cv. B73</strain>
    </source>
</reference>
<dbReference type="OrthoDB" id="1887507at2759"/>
<name>A0A804ME35_MAIZE</name>
<dbReference type="AlphaFoldDB" id="A0A804ME35"/>
<feature type="region of interest" description="Disordered" evidence="1">
    <location>
        <begin position="202"/>
        <end position="257"/>
    </location>
</feature>
<dbReference type="PANTHER" id="PTHR36772">
    <property type="entry name" value="SERINE/THREONINE-KINASE"/>
    <property type="match status" value="1"/>
</dbReference>
<feature type="compositionally biased region" description="Basic and acidic residues" evidence="1">
    <location>
        <begin position="247"/>
        <end position="257"/>
    </location>
</feature>
<dbReference type="Gramene" id="Zm00001eb078580_T001">
    <property type="protein sequence ID" value="Zm00001eb078580_P001"/>
    <property type="gene ID" value="Zm00001eb078580"/>
</dbReference>
<dbReference type="Proteomes" id="UP000007305">
    <property type="component" value="Chromosome 2"/>
</dbReference>
<evidence type="ECO:0000313" key="2">
    <source>
        <dbReference type="EnsemblPlants" id="Zm00001eb078580_P001"/>
    </source>
</evidence>
<feature type="compositionally biased region" description="Low complexity" evidence="1">
    <location>
        <begin position="235"/>
        <end position="245"/>
    </location>
</feature>
<sequence length="257" mass="27061">MQKMAKNTQQPRCLLCMQKRWRREIRRDVVVQEVPVVPARGGGAPPPRLEAAGGGRGQGIADEGRGGIGGDGRRQGHGAGDGPREAAQVFVAERGGVVHAGVPVRAHLLVQQRVALLLPGRRGGAAPELQLPARVVRVRVGVRLQAAAGRGRPAAGKGGGGGEGARRVFRGKSLTDDVLMRRFVVDEEAARRRDEMEVVRRRQAAVSRRRRLGPSPLSRMALADAESKAEEEPEAPAAAAPAAAARGTDDRVAAAGA</sequence>